<dbReference type="GO" id="GO:0020037">
    <property type="term" value="F:heme binding"/>
    <property type="evidence" value="ECO:0007669"/>
    <property type="project" value="InterPro"/>
</dbReference>
<dbReference type="InterPro" id="IPR001128">
    <property type="entry name" value="Cyt_P450"/>
</dbReference>
<dbReference type="SUPFAM" id="SSF48264">
    <property type="entry name" value="Cytochrome P450"/>
    <property type="match status" value="1"/>
</dbReference>
<sequence length="270" mass="29934">MREVGVPDEDLARIEIMLPFAALANTVPMLFWLVCHVFSRRELVERLRREVQAGMVVKPLHSEGGNQTTSEVGGEEGGAEVVVNVAAAVVEEKCPLLMSCYRETLRRTVHQVSTRTAVQDTVLMDRDGREYLLKKGSVVQMVIGAGHGMEEYWGEGVDEFDPERFLSRKGDGEDGPGSSKAMKTAFQPFGGGMHLCPGRAFAFAEMMAVMATLLLGYDIEPLEGSMWELPAFATRSVIDAVTKPANHGEGFGLRIRRRLGWEGVRWKYEL</sequence>
<dbReference type="PRINTS" id="PR00465">
    <property type="entry name" value="EP450IV"/>
</dbReference>
<dbReference type="PANTHER" id="PTHR47582:SF1">
    <property type="entry name" value="P450, PUTATIVE (EUROFUNG)-RELATED"/>
    <property type="match status" value="1"/>
</dbReference>
<dbReference type="GO" id="GO:0005506">
    <property type="term" value="F:iron ion binding"/>
    <property type="evidence" value="ECO:0007669"/>
    <property type="project" value="InterPro"/>
</dbReference>
<keyword evidence="8" id="KW-0472">Membrane</keyword>
<keyword evidence="4 6" id="KW-0408">Iron</keyword>
<keyword evidence="6 7" id="KW-0349">Heme</keyword>
<evidence type="ECO:0000313" key="9">
    <source>
        <dbReference type="EMBL" id="KAK4128072.1"/>
    </source>
</evidence>
<dbReference type="InterPro" id="IPR002403">
    <property type="entry name" value="Cyt_P450_E_grp-IV"/>
</dbReference>
<dbReference type="Gene3D" id="1.10.630.10">
    <property type="entry name" value="Cytochrome P450"/>
    <property type="match status" value="1"/>
</dbReference>
<comment type="cofactor">
    <cofactor evidence="1 6">
        <name>heme</name>
        <dbReference type="ChEBI" id="CHEBI:30413"/>
    </cofactor>
</comment>
<dbReference type="GO" id="GO:0016705">
    <property type="term" value="F:oxidoreductase activity, acting on paired donors, with incorporation or reduction of molecular oxygen"/>
    <property type="evidence" value="ECO:0007669"/>
    <property type="project" value="InterPro"/>
</dbReference>
<dbReference type="GO" id="GO:0004497">
    <property type="term" value="F:monooxygenase activity"/>
    <property type="evidence" value="ECO:0007669"/>
    <property type="project" value="UniProtKB-KW"/>
</dbReference>
<evidence type="ECO:0000256" key="2">
    <source>
        <dbReference type="ARBA" id="ARBA00010617"/>
    </source>
</evidence>
<protein>
    <submittedName>
        <fullName evidence="9">Cytochrome P450</fullName>
    </submittedName>
</protein>
<feature type="binding site" description="axial binding residue" evidence="6">
    <location>
        <position position="196"/>
    </location>
    <ligand>
        <name>heme</name>
        <dbReference type="ChEBI" id="CHEBI:30413"/>
    </ligand>
    <ligandPart>
        <name>Fe</name>
        <dbReference type="ChEBI" id="CHEBI:18248"/>
    </ligandPart>
</feature>
<dbReference type="InterPro" id="IPR017972">
    <property type="entry name" value="Cyt_P450_CS"/>
</dbReference>
<dbReference type="PROSITE" id="PS00086">
    <property type="entry name" value="CYTOCHROME_P450"/>
    <property type="match status" value="1"/>
</dbReference>
<evidence type="ECO:0000256" key="3">
    <source>
        <dbReference type="ARBA" id="ARBA00022723"/>
    </source>
</evidence>
<comment type="similarity">
    <text evidence="2 7">Belongs to the cytochrome P450 family.</text>
</comment>
<evidence type="ECO:0000256" key="4">
    <source>
        <dbReference type="ARBA" id="ARBA00023004"/>
    </source>
</evidence>
<dbReference type="AlphaFoldDB" id="A0AAN6U7V1"/>
<proteinExistence type="inferred from homology"/>
<keyword evidence="7" id="KW-0560">Oxidoreductase</keyword>
<keyword evidence="5 7" id="KW-0503">Monooxygenase</keyword>
<dbReference type="EMBL" id="MU853223">
    <property type="protein sequence ID" value="KAK4128072.1"/>
    <property type="molecule type" value="Genomic_DNA"/>
</dbReference>
<reference evidence="9" key="2">
    <citation type="submission" date="2023-05" db="EMBL/GenBank/DDBJ databases">
        <authorList>
            <consortium name="Lawrence Berkeley National Laboratory"/>
            <person name="Steindorff A."/>
            <person name="Hensen N."/>
            <person name="Bonometti L."/>
            <person name="Westerberg I."/>
            <person name="Brannstrom I.O."/>
            <person name="Guillou S."/>
            <person name="Cros-Aarteil S."/>
            <person name="Calhoun S."/>
            <person name="Haridas S."/>
            <person name="Kuo A."/>
            <person name="Mondo S."/>
            <person name="Pangilinan J."/>
            <person name="Riley R."/>
            <person name="Labutti K."/>
            <person name="Andreopoulos B."/>
            <person name="Lipzen A."/>
            <person name="Chen C."/>
            <person name="Yanf M."/>
            <person name="Daum C."/>
            <person name="Ng V."/>
            <person name="Clum A."/>
            <person name="Ohm R."/>
            <person name="Martin F."/>
            <person name="Silar P."/>
            <person name="Natvig D."/>
            <person name="Lalanne C."/>
            <person name="Gautier V."/>
            <person name="Ament-Velasquez S.L."/>
            <person name="Kruys A."/>
            <person name="Hutchinson M.I."/>
            <person name="Powell A.J."/>
            <person name="Barry K."/>
            <person name="Miller A.N."/>
            <person name="Grigoriev I.V."/>
            <person name="Debuchy R."/>
            <person name="Gladieux P."/>
            <person name="Thoren M.H."/>
            <person name="Johannesson H."/>
        </authorList>
    </citation>
    <scope>NUCLEOTIDE SEQUENCE</scope>
    <source>
        <strain evidence="9">CBS 731.68</strain>
    </source>
</reference>
<dbReference type="InterPro" id="IPR036396">
    <property type="entry name" value="Cyt_P450_sf"/>
</dbReference>
<dbReference type="RefSeq" id="XP_062651843.1">
    <property type="nucleotide sequence ID" value="XM_062788055.1"/>
</dbReference>
<keyword evidence="8" id="KW-1133">Transmembrane helix</keyword>
<evidence type="ECO:0000256" key="1">
    <source>
        <dbReference type="ARBA" id="ARBA00001971"/>
    </source>
</evidence>
<keyword evidence="8" id="KW-0812">Transmembrane</keyword>
<evidence type="ECO:0000256" key="5">
    <source>
        <dbReference type="ARBA" id="ARBA00023033"/>
    </source>
</evidence>
<gene>
    <name evidence="9" type="ORF">N657DRAFT_561333</name>
</gene>
<name>A0AAN6U7V1_9PEZI</name>
<reference evidence="9" key="1">
    <citation type="journal article" date="2023" name="Mol. Phylogenet. Evol.">
        <title>Genome-scale phylogeny and comparative genomics of the fungal order Sordariales.</title>
        <authorList>
            <person name="Hensen N."/>
            <person name="Bonometti L."/>
            <person name="Westerberg I."/>
            <person name="Brannstrom I.O."/>
            <person name="Guillou S."/>
            <person name="Cros-Aarteil S."/>
            <person name="Calhoun S."/>
            <person name="Haridas S."/>
            <person name="Kuo A."/>
            <person name="Mondo S."/>
            <person name="Pangilinan J."/>
            <person name="Riley R."/>
            <person name="LaButti K."/>
            <person name="Andreopoulos B."/>
            <person name="Lipzen A."/>
            <person name="Chen C."/>
            <person name="Yan M."/>
            <person name="Daum C."/>
            <person name="Ng V."/>
            <person name="Clum A."/>
            <person name="Steindorff A."/>
            <person name="Ohm R.A."/>
            <person name="Martin F."/>
            <person name="Silar P."/>
            <person name="Natvig D.O."/>
            <person name="Lalanne C."/>
            <person name="Gautier V."/>
            <person name="Ament-Velasquez S.L."/>
            <person name="Kruys A."/>
            <person name="Hutchinson M.I."/>
            <person name="Powell A.J."/>
            <person name="Barry K."/>
            <person name="Miller A.N."/>
            <person name="Grigoriev I.V."/>
            <person name="Debuchy R."/>
            <person name="Gladieux P."/>
            <person name="Hiltunen Thoren M."/>
            <person name="Johannesson H."/>
        </authorList>
    </citation>
    <scope>NUCLEOTIDE SEQUENCE</scope>
    <source>
        <strain evidence="9">CBS 731.68</strain>
    </source>
</reference>
<dbReference type="PANTHER" id="PTHR47582">
    <property type="entry name" value="P450, PUTATIVE (EUROFUNG)-RELATED"/>
    <property type="match status" value="1"/>
</dbReference>
<evidence type="ECO:0000256" key="6">
    <source>
        <dbReference type="PIRSR" id="PIRSR602403-1"/>
    </source>
</evidence>
<evidence type="ECO:0000256" key="7">
    <source>
        <dbReference type="RuleBase" id="RU000461"/>
    </source>
</evidence>
<dbReference type="InterPro" id="IPR053007">
    <property type="entry name" value="CYP450_monoxygenase_sec-met"/>
</dbReference>
<dbReference type="GeneID" id="87824825"/>
<dbReference type="Pfam" id="PF00067">
    <property type="entry name" value="p450"/>
    <property type="match status" value="1"/>
</dbReference>
<feature type="transmembrane region" description="Helical" evidence="8">
    <location>
        <begin position="16"/>
        <end position="39"/>
    </location>
</feature>
<keyword evidence="10" id="KW-1185">Reference proteome</keyword>
<dbReference type="Proteomes" id="UP001302602">
    <property type="component" value="Unassembled WGS sequence"/>
</dbReference>
<evidence type="ECO:0000256" key="8">
    <source>
        <dbReference type="SAM" id="Phobius"/>
    </source>
</evidence>
<organism evidence="9 10">
    <name type="scientific">Parathielavia appendiculata</name>
    <dbReference type="NCBI Taxonomy" id="2587402"/>
    <lineage>
        <taxon>Eukaryota</taxon>
        <taxon>Fungi</taxon>
        <taxon>Dikarya</taxon>
        <taxon>Ascomycota</taxon>
        <taxon>Pezizomycotina</taxon>
        <taxon>Sordariomycetes</taxon>
        <taxon>Sordariomycetidae</taxon>
        <taxon>Sordariales</taxon>
        <taxon>Chaetomiaceae</taxon>
        <taxon>Parathielavia</taxon>
    </lineage>
</organism>
<keyword evidence="3 6" id="KW-0479">Metal-binding</keyword>
<evidence type="ECO:0000313" key="10">
    <source>
        <dbReference type="Proteomes" id="UP001302602"/>
    </source>
</evidence>
<comment type="caution">
    <text evidence="9">The sequence shown here is derived from an EMBL/GenBank/DDBJ whole genome shotgun (WGS) entry which is preliminary data.</text>
</comment>
<accession>A0AAN6U7V1</accession>